<proteinExistence type="predicted"/>
<evidence type="ECO:0000313" key="2">
    <source>
        <dbReference type="Proteomes" id="UP001498238"/>
    </source>
</evidence>
<dbReference type="RefSeq" id="WP_339392949.1">
    <property type="nucleotide sequence ID" value="NZ_BAAAAF010000007.1"/>
</dbReference>
<name>A0ABP3C8P1_9MICO</name>
<dbReference type="EMBL" id="BAAAAF010000007">
    <property type="protein sequence ID" value="GAA0036117.1"/>
    <property type="molecule type" value="Genomic_DNA"/>
</dbReference>
<accession>A0ABP3C8P1</accession>
<dbReference type="InterPro" id="IPR036866">
    <property type="entry name" value="RibonucZ/Hydroxyglut_hydro"/>
</dbReference>
<dbReference type="PANTHER" id="PTHR36839">
    <property type="entry name" value="METALLO-BETA-LACTAMASE FAMILY PROTEIN (AFU_ORTHOLOGUE AFUA_5G12770)"/>
    <property type="match status" value="1"/>
</dbReference>
<dbReference type="SUPFAM" id="SSF56281">
    <property type="entry name" value="Metallo-hydrolase/oxidoreductase"/>
    <property type="match status" value="1"/>
</dbReference>
<evidence type="ECO:0000313" key="1">
    <source>
        <dbReference type="EMBL" id="GAA0036117.1"/>
    </source>
</evidence>
<comment type="caution">
    <text evidence="1">The sequence shown here is derived from an EMBL/GenBank/DDBJ whole genome shotgun (WGS) entry which is preliminary data.</text>
</comment>
<reference evidence="1 2" key="1">
    <citation type="submission" date="2024-01" db="EMBL/GenBank/DDBJ databases">
        <title>Characterization of antibiotic resistant novel bacterial strains and their environmental applications.</title>
        <authorList>
            <person name="Manzoor S."/>
            <person name="Abbas S."/>
            <person name="Arshad M."/>
            <person name="Ahmed I."/>
        </authorList>
    </citation>
    <scope>NUCLEOTIDE SEQUENCE [LARGE SCALE GENOMIC DNA]</scope>
    <source>
        <strain evidence="1 2">NCCP-602</strain>
    </source>
</reference>
<dbReference type="PANTHER" id="PTHR36839:SF1">
    <property type="entry name" value="METALLO-BETA-LACTAMASE FAMILY PROTEIN (AFU_ORTHOLOGUE AFUA_5G12770)"/>
    <property type="match status" value="1"/>
</dbReference>
<dbReference type="Gene3D" id="3.60.15.10">
    <property type="entry name" value="Ribonuclease Z/Hydroxyacylglutathione hydrolase-like"/>
    <property type="match status" value="1"/>
</dbReference>
<gene>
    <name evidence="1" type="ORF">NCCP602_20780</name>
</gene>
<sequence>MTQSPNERVSTDTRDRLGDVTICRNCGVETGASPPLVCPICTDERQWMPKTGQDWVKRSELETEGHRIVVDEREPGLFGLHVEPHVGIGQTCYLAQTEAGNLLFDVPQYIDTEAVAAIRALGGIAAITPSHPHMFGMQLEWSAAFDNAPVFVCAADADWVQRAGPAIKFYDEEVVPLPGTVLRRVGGHFRGSAVATWPGQDGRGVMFSGDSIGPVARSGWVTFMRSFPNYLPLSGPVVRRIAASVADLDFDRMYGNFGRMIDSGAAEAVQSSADRYARWVSGEFDDLT</sequence>
<protein>
    <submittedName>
        <fullName evidence="1">MBL fold metallo-hydrolase</fullName>
    </submittedName>
</protein>
<keyword evidence="2" id="KW-1185">Reference proteome</keyword>
<dbReference type="Proteomes" id="UP001498238">
    <property type="component" value="Unassembled WGS sequence"/>
</dbReference>
<organism evidence="1 2">
    <name type="scientific">Brevibacterium metallidurans</name>
    <dbReference type="NCBI Taxonomy" id="1482676"/>
    <lineage>
        <taxon>Bacteria</taxon>
        <taxon>Bacillati</taxon>
        <taxon>Actinomycetota</taxon>
        <taxon>Actinomycetes</taxon>
        <taxon>Micrococcales</taxon>
        <taxon>Brevibacteriaceae</taxon>
        <taxon>Brevibacterium</taxon>
    </lineage>
</organism>